<dbReference type="AlphaFoldDB" id="A0A1Y3BC89"/>
<organism evidence="2 3">
    <name type="scientific">Euroglyphus maynei</name>
    <name type="common">Mayne's house dust mite</name>
    <dbReference type="NCBI Taxonomy" id="6958"/>
    <lineage>
        <taxon>Eukaryota</taxon>
        <taxon>Metazoa</taxon>
        <taxon>Ecdysozoa</taxon>
        <taxon>Arthropoda</taxon>
        <taxon>Chelicerata</taxon>
        <taxon>Arachnida</taxon>
        <taxon>Acari</taxon>
        <taxon>Acariformes</taxon>
        <taxon>Sarcoptiformes</taxon>
        <taxon>Astigmata</taxon>
        <taxon>Psoroptidia</taxon>
        <taxon>Analgoidea</taxon>
        <taxon>Pyroglyphidae</taxon>
        <taxon>Pyroglyphinae</taxon>
        <taxon>Euroglyphus</taxon>
    </lineage>
</organism>
<protein>
    <submittedName>
        <fullName evidence="2">Uncharacterized protein</fullName>
    </submittedName>
</protein>
<accession>A0A1Y3BC89</accession>
<dbReference type="InterPro" id="IPR029058">
    <property type="entry name" value="AB_hydrolase_fold"/>
</dbReference>
<dbReference type="Gene3D" id="3.40.50.1820">
    <property type="entry name" value="alpha/beta hydrolase"/>
    <property type="match status" value="1"/>
</dbReference>
<evidence type="ECO:0000313" key="3">
    <source>
        <dbReference type="Proteomes" id="UP000194236"/>
    </source>
</evidence>
<feature type="chain" id="PRO_5012937799" evidence="1">
    <location>
        <begin position="21"/>
        <end position="105"/>
    </location>
</feature>
<gene>
    <name evidence="2" type="ORF">BLA29_012807</name>
</gene>
<reference evidence="2 3" key="1">
    <citation type="submission" date="2017-03" db="EMBL/GenBank/DDBJ databases">
        <title>Genome Survey of Euroglyphus maynei.</title>
        <authorList>
            <person name="Arlian L.G."/>
            <person name="Morgan M.S."/>
            <person name="Rider S.D."/>
        </authorList>
    </citation>
    <scope>NUCLEOTIDE SEQUENCE [LARGE SCALE GENOMIC DNA]</scope>
    <source>
        <strain evidence="2">Arlian Lab</strain>
        <tissue evidence="2">Whole body</tissue>
    </source>
</reference>
<comment type="caution">
    <text evidence="2">The sequence shown here is derived from an EMBL/GenBank/DDBJ whole genome shotgun (WGS) entry which is preliminary data.</text>
</comment>
<feature type="signal peptide" evidence="1">
    <location>
        <begin position="1"/>
        <end position="20"/>
    </location>
</feature>
<keyword evidence="1" id="KW-0732">Signal</keyword>
<proteinExistence type="predicted"/>
<name>A0A1Y3BC89_EURMA</name>
<evidence type="ECO:0000313" key="2">
    <source>
        <dbReference type="EMBL" id="OTF78510.1"/>
    </source>
</evidence>
<evidence type="ECO:0000256" key="1">
    <source>
        <dbReference type="SAM" id="SignalP"/>
    </source>
</evidence>
<dbReference type="Proteomes" id="UP000194236">
    <property type="component" value="Unassembled WGS sequence"/>
</dbReference>
<sequence length="105" mass="12285">MRALNFVLSILTIKLCSIQAIVTEDTGPVCYGEYGCFNKSEIHKDWPSKNQIGHYPESPEKQNITFNLFSCQDRYNPTVLRYNVTENEMINMNYNPRHRTLVMIH</sequence>
<keyword evidence="3" id="KW-1185">Reference proteome</keyword>
<dbReference type="EMBL" id="MUJZ01027601">
    <property type="protein sequence ID" value="OTF78510.1"/>
    <property type="molecule type" value="Genomic_DNA"/>
</dbReference>
<dbReference type="OrthoDB" id="6505283at2759"/>
<feature type="non-terminal residue" evidence="2">
    <location>
        <position position="105"/>
    </location>
</feature>